<protein>
    <submittedName>
        <fullName evidence="1">Uncharacterized protein</fullName>
    </submittedName>
</protein>
<organism evidence="1">
    <name type="scientific">Arundo donax</name>
    <name type="common">Giant reed</name>
    <name type="synonym">Donax arundinaceus</name>
    <dbReference type="NCBI Taxonomy" id="35708"/>
    <lineage>
        <taxon>Eukaryota</taxon>
        <taxon>Viridiplantae</taxon>
        <taxon>Streptophyta</taxon>
        <taxon>Embryophyta</taxon>
        <taxon>Tracheophyta</taxon>
        <taxon>Spermatophyta</taxon>
        <taxon>Magnoliopsida</taxon>
        <taxon>Liliopsida</taxon>
        <taxon>Poales</taxon>
        <taxon>Poaceae</taxon>
        <taxon>PACMAD clade</taxon>
        <taxon>Arundinoideae</taxon>
        <taxon>Arundineae</taxon>
        <taxon>Arundo</taxon>
    </lineage>
</organism>
<reference evidence="1" key="2">
    <citation type="journal article" date="2015" name="Data Brief">
        <title>Shoot transcriptome of the giant reed, Arundo donax.</title>
        <authorList>
            <person name="Barrero R.A."/>
            <person name="Guerrero F.D."/>
            <person name="Moolhuijzen P."/>
            <person name="Goolsby J.A."/>
            <person name="Tidwell J."/>
            <person name="Bellgard S.E."/>
            <person name="Bellgard M.I."/>
        </authorList>
    </citation>
    <scope>NUCLEOTIDE SEQUENCE</scope>
    <source>
        <tissue evidence="1">Shoot tissue taken approximately 20 cm above the soil surface</tissue>
    </source>
</reference>
<reference evidence="1" key="1">
    <citation type="submission" date="2014-09" db="EMBL/GenBank/DDBJ databases">
        <authorList>
            <person name="Magalhaes I.L.F."/>
            <person name="Oliveira U."/>
            <person name="Santos F.R."/>
            <person name="Vidigal T.H.D.A."/>
            <person name="Brescovit A.D."/>
            <person name="Santos A.J."/>
        </authorList>
    </citation>
    <scope>NUCLEOTIDE SEQUENCE</scope>
    <source>
        <tissue evidence="1">Shoot tissue taken approximately 20 cm above the soil surface</tissue>
    </source>
</reference>
<name>A0A0A9BTU4_ARUDO</name>
<dbReference type="EMBL" id="GBRH01230411">
    <property type="protein sequence ID" value="JAD67484.1"/>
    <property type="molecule type" value="Transcribed_RNA"/>
</dbReference>
<proteinExistence type="predicted"/>
<evidence type="ECO:0000313" key="1">
    <source>
        <dbReference type="EMBL" id="JAD67484.1"/>
    </source>
</evidence>
<accession>A0A0A9BTU4</accession>
<sequence>MEIELTSAARLERRC</sequence>